<dbReference type="InterPro" id="IPR017517">
    <property type="entry name" value="Maleyloyr_isom"/>
</dbReference>
<dbReference type="Pfam" id="PF11716">
    <property type="entry name" value="MDMPI_N"/>
    <property type="match status" value="1"/>
</dbReference>
<name>A0A2X0IN78_9ACTN</name>
<protein>
    <submittedName>
        <fullName evidence="2">TIGR03086 family protein</fullName>
    </submittedName>
</protein>
<dbReference type="SUPFAM" id="SSF109854">
    <property type="entry name" value="DinB/YfiT-like putative metalloenzymes"/>
    <property type="match status" value="1"/>
</dbReference>
<keyword evidence="3" id="KW-1185">Reference proteome</keyword>
<accession>A0A2X0IN78</accession>
<dbReference type="AlphaFoldDB" id="A0A2X0IN78"/>
<dbReference type="Gene3D" id="1.20.120.450">
    <property type="entry name" value="dinb family like domain"/>
    <property type="match status" value="1"/>
</dbReference>
<reference evidence="2 3" key="1">
    <citation type="submission" date="2018-06" db="EMBL/GenBank/DDBJ databases">
        <title>Streptacidiphilus pinicola sp. nov., isolated from pine grove soil.</title>
        <authorList>
            <person name="Roh S.G."/>
            <person name="Park S."/>
            <person name="Kim M.-K."/>
            <person name="Yun B.-R."/>
            <person name="Park J."/>
            <person name="Kim M.J."/>
            <person name="Kim Y.S."/>
            <person name="Kim S.B."/>
        </authorList>
    </citation>
    <scope>NUCLEOTIDE SEQUENCE [LARGE SCALE GENOMIC DNA]</scope>
    <source>
        <strain evidence="2 3">MMS16-CNU450</strain>
    </source>
</reference>
<dbReference type="GO" id="GO:0046872">
    <property type="term" value="F:metal ion binding"/>
    <property type="evidence" value="ECO:0007669"/>
    <property type="project" value="InterPro"/>
</dbReference>
<organism evidence="2 3">
    <name type="scientific">Streptacidiphilus pinicola</name>
    <dbReference type="NCBI Taxonomy" id="2219663"/>
    <lineage>
        <taxon>Bacteria</taxon>
        <taxon>Bacillati</taxon>
        <taxon>Actinomycetota</taxon>
        <taxon>Actinomycetes</taxon>
        <taxon>Kitasatosporales</taxon>
        <taxon>Streptomycetaceae</taxon>
        <taxon>Streptacidiphilus</taxon>
    </lineage>
</organism>
<dbReference type="InterPro" id="IPR024344">
    <property type="entry name" value="MDMPI_metal-binding"/>
</dbReference>
<dbReference type="InterPro" id="IPR017520">
    <property type="entry name" value="CHP03086"/>
</dbReference>
<gene>
    <name evidence="2" type="ORF">DN069_05545</name>
</gene>
<dbReference type="RefSeq" id="WP_111499699.1">
    <property type="nucleotide sequence ID" value="NZ_QKYN01000023.1"/>
</dbReference>
<dbReference type="NCBIfam" id="TIGR03083">
    <property type="entry name" value="maleylpyruvate isomerase family mycothiol-dependent enzyme"/>
    <property type="match status" value="1"/>
</dbReference>
<evidence type="ECO:0000313" key="3">
    <source>
        <dbReference type="Proteomes" id="UP000248889"/>
    </source>
</evidence>
<dbReference type="EMBL" id="QKYN01000023">
    <property type="protein sequence ID" value="RAG86614.1"/>
    <property type="molecule type" value="Genomic_DNA"/>
</dbReference>
<sequence>MTLATLHSRALALLTPLVAAVRPEDLNRPTPCAEWHVRRLLEHVIGQQDGFAEAAYGRGDAPGAFDDRPLPPGTDLSAAYLHSAKALTAAFTEAETQSRTLALPEILPGHAFPATQAIGFHLLDTVVHGWDLARALGRPFDCPEELLAPTRQAATFVPADEAYRAPGRAFAPVLPGAPPGDFDKVLLLLGRDPAWQA</sequence>
<proteinExistence type="predicted"/>
<dbReference type="NCBIfam" id="TIGR03086">
    <property type="entry name" value="TIGR03086 family metal-binding protein"/>
    <property type="match status" value="1"/>
</dbReference>
<dbReference type="OrthoDB" id="5185819at2"/>
<evidence type="ECO:0000313" key="2">
    <source>
        <dbReference type="EMBL" id="RAG86614.1"/>
    </source>
</evidence>
<dbReference type="Proteomes" id="UP000248889">
    <property type="component" value="Unassembled WGS sequence"/>
</dbReference>
<feature type="domain" description="Mycothiol-dependent maleylpyruvate isomerase metal-binding" evidence="1">
    <location>
        <begin position="11"/>
        <end position="133"/>
    </location>
</feature>
<dbReference type="InterPro" id="IPR034660">
    <property type="entry name" value="DinB/YfiT-like"/>
</dbReference>
<comment type="caution">
    <text evidence="2">The sequence shown here is derived from an EMBL/GenBank/DDBJ whole genome shotgun (WGS) entry which is preliminary data.</text>
</comment>
<evidence type="ECO:0000259" key="1">
    <source>
        <dbReference type="Pfam" id="PF11716"/>
    </source>
</evidence>